<dbReference type="GeneID" id="104770013"/>
<proteinExistence type="inferred from homology"/>
<accession>A0ABM0XY30</accession>
<organism evidence="3 4">
    <name type="scientific">Camelina sativa</name>
    <name type="common">False flax</name>
    <name type="synonym">Myagrum sativum</name>
    <dbReference type="NCBI Taxonomy" id="90675"/>
    <lineage>
        <taxon>Eukaryota</taxon>
        <taxon>Viridiplantae</taxon>
        <taxon>Streptophyta</taxon>
        <taxon>Embryophyta</taxon>
        <taxon>Tracheophyta</taxon>
        <taxon>Spermatophyta</taxon>
        <taxon>Magnoliopsida</taxon>
        <taxon>eudicotyledons</taxon>
        <taxon>Gunneridae</taxon>
        <taxon>Pentapetalae</taxon>
        <taxon>rosids</taxon>
        <taxon>malvids</taxon>
        <taxon>Brassicales</taxon>
        <taxon>Brassicaceae</taxon>
        <taxon>Camelineae</taxon>
        <taxon>Camelina</taxon>
    </lineage>
</organism>
<dbReference type="PANTHER" id="PTHR47966:SF39">
    <property type="entry name" value="EUKARYOTIC ASPARTYL PROTEASE FAMILY PROTEIN"/>
    <property type="match status" value="1"/>
</dbReference>
<evidence type="ECO:0000256" key="1">
    <source>
        <dbReference type="ARBA" id="ARBA00007447"/>
    </source>
</evidence>
<comment type="similarity">
    <text evidence="1">Belongs to the peptidase A1 family.</text>
</comment>
<feature type="domain" description="Peptidase A1" evidence="2">
    <location>
        <begin position="1"/>
        <end position="197"/>
    </location>
</feature>
<dbReference type="InterPro" id="IPR033121">
    <property type="entry name" value="PEPTIDASE_A1"/>
</dbReference>
<dbReference type="PROSITE" id="PS51767">
    <property type="entry name" value="PEPTIDASE_A1"/>
    <property type="match status" value="1"/>
</dbReference>
<dbReference type="InterPro" id="IPR034164">
    <property type="entry name" value="Pepsin-like_dom"/>
</dbReference>
<reference evidence="4" key="2">
    <citation type="submission" date="2025-08" db="UniProtKB">
        <authorList>
            <consortium name="RefSeq"/>
        </authorList>
    </citation>
    <scope>IDENTIFICATION</scope>
    <source>
        <tissue evidence="4">Leaf</tissue>
    </source>
</reference>
<protein>
    <submittedName>
        <fullName evidence="4">Gastricsin-like</fullName>
    </submittedName>
</protein>
<evidence type="ECO:0000313" key="3">
    <source>
        <dbReference type="Proteomes" id="UP000694864"/>
    </source>
</evidence>
<dbReference type="RefSeq" id="XP_010492663.1">
    <property type="nucleotide sequence ID" value="XM_010494361.2"/>
</dbReference>
<dbReference type="PRINTS" id="PR00792">
    <property type="entry name" value="PEPSIN"/>
</dbReference>
<sequence>MMDQGLLRRNVFSLYLREFNLRGSQGSHIMFGGVDRNAYLGRIRYYGLVEDAYKWIIHMQTVCVAGHEQFWWFKAEIDSGSKYIYGPYEIINAINRQILDREVPLHETALLTNEELAVSDNFREVRFTFGGGDENHVFNLLPQHYICEDEDVPDRYSTVFRPRVFEPEQEPCFTLGLPWLRRYHTTFDFGQRRIGFARSVV</sequence>
<dbReference type="SUPFAM" id="SSF50630">
    <property type="entry name" value="Acid proteases"/>
    <property type="match status" value="1"/>
</dbReference>
<reference evidence="3" key="1">
    <citation type="journal article" date="2014" name="Nat. Commun.">
        <title>The emerging biofuel crop Camelina sativa retains a highly undifferentiated hexaploid genome structure.</title>
        <authorList>
            <person name="Kagale S."/>
            <person name="Koh C."/>
            <person name="Nixon J."/>
            <person name="Bollina V."/>
            <person name="Clarke W.E."/>
            <person name="Tuteja R."/>
            <person name="Spillane C."/>
            <person name="Robinson S.J."/>
            <person name="Links M.G."/>
            <person name="Clarke C."/>
            <person name="Higgins E.E."/>
            <person name="Huebert T."/>
            <person name="Sharpe A.G."/>
            <person name="Parkin I.A."/>
        </authorList>
    </citation>
    <scope>NUCLEOTIDE SEQUENCE [LARGE SCALE GENOMIC DNA]</scope>
    <source>
        <strain evidence="3">cv. DH55</strain>
    </source>
</reference>
<dbReference type="Gene3D" id="2.40.70.10">
    <property type="entry name" value="Acid Proteases"/>
    <property type="match status" value="1"/>
</dbReference>
<dbReference type="InterPro" id="IPR021109">
    <property type="entry name" value="Peptidase_aspartic_dom_sf"/>
</dbReference>
<dbReference type="Pfam" id="PF00026">
    <property type="entry name" value="Asp"/>
    <property type="match status" value="1"/>
</dbReference>
<keyword evidence="3" id="KW-1185">Reference proteome</keyword>
<dbReference type="CDD" id="cd05471">
    <property type="entry name" value="pepsin_like"/>
    <property type="match status" value="1"/>
</dbReference>
<evidence type="ECO:0000259" key="2">
    <source>
        <dbReference type="PROSITE" id="PS51767"/>
    </source>
</evidence>
<dbReference type="InterPro" id="IPR001461">
    <property type="entry name" value="Aspartic_peptidase_A1"/>
</dbReference>
<name>A0ABM0XY30_CAMSA</name>
<dbReference type="PANTHER" id="PTHR47966">
    <property type="entry name" value="BETA-SITE APP-CLEAVING ENZYME, ISOFORM A-RELATED"/>
    <property type="match status" value="1"/>
</dbReference>
<dbReference type="Proteomes" id="UP000694864">
    <property type="component" value="Chromosome 20"/>
</dbReference>
<gene>
    <name evidence="4" type="primary">LOC104770013</name>
</gene>
<evidence type="ECO:0000313" key="4">
    <source>
        <dbReference type="RefSeq" id="XP_010492663.1"/>
    </source>
</evidence>